<dbReference type="Gene3D" id="2.170.130.10">
    <property type="entry name" value="TonB-dependent receptor, plug domain"/>
    <property type="match status" value="1"/>
</dbReference>
<keyword evidence="5 7" id="KW-0472">Membrane</keyword>
<evidence type="ECO:0000256" key="8">
    <source>
        <dbReference type="SAM" id="MobiDB-lite"/>
    </source>
</evidence>
<dbReference type="Pfam" id="PF13715">
    <property type="entry name" value="CarbopepD_reg_2"/>
    <property type="match status" value="1"/>
</dbReference>
<protein>
    <submittedName>
        <fullName evidence="10">SusC/RagA family TonB-linked outer membrane protein</fullName>
    </submittedName>
</protein>
<organism evidence="10 11">
    <name type="scientific">Chitinophaga parva</name>
    <dbReference type="NCBI Taxonomy" id="2169414"/>
    <lineage>
        <taxon>Bacteria</taxon>
        <taxon>Pseudomonadati</taxon>
        <taxon>Bacteroidota</taxon>
        <taxon>Chitinophagia</taxon>
        <taxon>Chitinophagales</taxon>
        <taxon>Chitinophagaceae</taxon>
        <taxon>Chitinophaga</taxon>
    </lineage>
</organism>
<dbReference type="NCBIfam" id="TIGR04057">
    <property type="entry name" value="SusC_RagA_signa"/>
    <property type="match status" value="1"/>
</dbReference>
<evidence type="ECO:0000256" key="7">
    <source>
        <dbReference type="PROSITE-ProRule" id="PRU01360"/>
    </source>
</evidence>
<keyword evidence="11" id="KW-1185">Reference proteome</keyword>
<dbReference type="InterPro" id="IPR039426">
    <property type="entry name" value="TonB-dep_rcpt-like"/>
</dbReference>
<name>A0A2T7BH96_9BACT</name>
<dbReference type="AlphaFoldDB" id="A0A2T7BH96"/>
<dbReference type="EMBL" id="QCYK01000002">
    <property type="protein sequence ID" value="PUZ25655.1"/>
    <property type="molecule type" value="Genomic_DNA"/>
</dbReference>
<comment type="subcellular location">
    <subcellularLocation>
        <location evidence="1 7">Cell outer membrane</location>
        <topology evidence="1 7">Multi-pass membrane protein</topology>
    </subcellularLocation>
</comment>
<dbReference type="Gene3D" id="2.60.40.1120">
    <property type="entry name" value="Carboxypeptidase-like, regulatory domain"/>
    <property type="match status" value="1"/>
</dbReference>
<dbReference type="InterPro" id="IPR037066">
    <property type="entry name" value="Plug_dom_sf"/>
</dbReference>
<accession>A0A2T7BH96</accession>
<evidence type="ECO:0000256" key="6">
    <source>
        <dbReference type="ARBA" id="ARBA00023237"/>
    </source>
</evidence>
<dbReference type="SUPFAM" id="SSF56935">
    <property type="entry name" value="Porins"/>
    <property type="match status" value="1"/>
</dbReference>
<evidence type="ECO:0000256" key="3">
    <source>
        <dbReference type="ARBA" id="ARBA00022452"/>
    </source>
</evidence>
<evidence type="ECO:0000259" key="9">
    <source>
        <dbReference type="Pfam" id="PF07715"/>
    </source>
</evidence>
<dbReference type="InterPro" id="IPR036942">
    <property type="entry name" value="Beta-barrel_TonB_sf"/>
</dbReference>
<sequence length="994" mass="107864">MRKQRPPIVSLLRCALLYGVCSFFMVFLSAPAALAQSRLVSGKVLDVSNDQPVIGATVRVKGSTRGTVTDVNGAFKINMDAGGTLQVSAVNFVPVELATGSTSPLLVKLKVINKALNEVVVVGYGTAKRSDVTGSVSSVPKERLAQIPVANVLSAMEGAVAGVNVTTGTNVPGASPGVLIRGVNTINGRTDPLIVMDGVPYENISLNDVNANDIASIDILKDVSAVAIYGTRGANGVILITTKHGKTGKASISLSTYAGIEGFAHKVDPMNGAEYAQKYADWKQQAGVTNDFAVPNQYEQENYAAGKSTDWLSKISQQGFIQDHNLSIGGGSADVKYYVSGEYFSEKGILKGYQNKRASIRTNLDANITSWLSAGVNLLYVNNNSDGGRVNLQQAMEVSPWGRYQNADGSYTIFPMEQEEAFKSPMLGLTTTRNDRRQNIITNVYAEVRPITGLKYRINAGYTDVPTLFQSYAGRPSGDIAGGTANISNGETKKWIVENIVGYEKTWQKHRLELTGLYSAQKNTMFSASVTAKGFINDALKFNDVQGATTFSASSSAITSTIVSQMLRVNYGYDSRYLLTATARRDGYSAFGANTNKYGLFPSLAAAWNISNEPFMKDVKAVNNLKLRASYGLSGNQSAVSPNSTITTFTTTTMPSGGKPVTGVLADVLGNGDLKWESTYGANVGIDFSLFNERIGGSIEGYDTRTRDLVLYRTLPAATGYLNVVSNIGKVANKGLEITLRTQNIITKDFRWETSFSFATNQNKIVDLYGDKKDDIGNRFFIGHPVNVVYDYRMTGVWQTGEDPSKQDPTATPGDLKFEDKDHSGSIDANDRMILGQTIPKWTGGLTSTWHYKNFHLNVFIQTAQGIMQNNDLINFRDFGGRMNLPTGIGYWTEANKSATRPKLTYVNYLNYGYVSNASYTRIKDATLSYTMPSAIANKIGIAALTLYVTGRNLVTFTKWKGWDPEAGYGTSGDTEGNYPLVRSFILGANITLR</sequence>
<reference evidence="10 11" key="1">
    <citation type="submission" date="2018-04" db="EMBL/GenBank/DDBJ databases">
        <title>Chitinophaga fuyangensis sp. nov., isolated from soil in a chemical factory.</title>
        <authorList>
            <person name="Chen K."/>
        </authorList>
    </citation>
    <scope>NUCLEOTIDE SEQUENCE [LARGE SCALE GENOMIC DNA]</scope>
    <source>
        <strain evidence="10 11">LY-1</strain>
    </source>
</reference>
<dbReference type="NCBIfam" id="TIGR04056">
    <property type="entry name" value="OMP_RagA_SusC"/>
    <property type="match status" value="1"/>
</dbReference>
<evidence type="ECO:0000313" key="10">
    <source>
        <dbReference type="EMBL" id="PUZ25655.1"/>
    </source>
</evidence>
<feature type="domain" description="TonB-dependent receptor plug" evidence="9">
    <location>
        <begin position="129"/>
        <end position="237"/>
    </location>
</feature>
<dbReference type="Gene3D" id="2.40.170.20">
    <property type="entry name" value="TonB-dependent receptor, beta-barrel domain"/>
    <property type="match status" value="1"/>
</dbReference>
<comment type="caution">
    <text evidence="10">The sequence shown here is derived from an EMBL/GenBank/DDBJ whole genome shotgun (WGS) entry which is preliminary data.</text>
</comment>
<gene>
    <name evidence="10" type="ORF">DCC81_15405</name>
</gene>
<dbReference type="InterPro" id="IPR012910">
    <property type="entry name" value="Plug_dom"/>
</dbReference>
<evidence type="ECO:0000313" key="11">
    <source>
        <dbReference type="Proteomes" id="UP000244450"/>
    </source>
</evidence>
<dbReference type="GO" id="GO:0009279">
    <property type="term" value="C:cell outer membrane"/>
    <property type="evidence" value="ECO:0007669"/>
    <property type="project" value="UniProtKB-SubCell"/>
</dbReference>
<dbReference type="Pfam" id="PF07715">
    <property type="entry name" value="Plug"/>
    <property type="match status" value="1"/>
</dbReference>
<dbReference type="InterPro" id="IPR008969">
    <property type="entry name" value="CarboxyPept-like_regulatory"/>
</dbReference>
<feature type="region of interest" description="Disordered" evidence="8">
    <location>
        <begin position="800"/>
        <end position="820"/>
    </location>
</feature>
<dbReference type="PROSITE" id="PS52016">
    <property type="entry name" value="TONB_DEPENDENT_REC_3"/>
    <property type="match status" value="1"/>
</dbReference>
<keyword evidence="6 7" id="KW-0998">Cell outer membrane</keyword>
<dbReference type="SUPFAM" id="SSF49464">
    <property type="entry name" value="Carboxypeptidase regulatory domain-like"/>
    <property type="match status" value="1"/>
</dbReference>
<dbReference type="Proteomes" id="UP000244450">
    <property type="component" value="Unassembled WGS sequence"/>
</dbReference>
<keyword evidence="4 7" id="KW-0812">Transmembrane</keyword>
<dbReference type="OrthoDB" id="9768177at2"/>
<evidence type="ECO:0000256" key="4">
    <source>
        <dbReference type="ARBA" id="ARBA00022692"/>
    </source>
</evidence>
<dbReference type="InterPro" id="IPR023997">
    <property type="entry name" value="TonB-dep_OMP_SusC/RagA_CS"/>
</dbReference>
<proteinExistence type="inferred from homology"/>
<keyword evidence="2 7" id="KW-0813">Transport</keyword>
<evidence type="ECO:0000256" key="1">
    <source>
        <dbReference type="ARBA" id="ARBA00004571"/>
    </source>
</evidence>
<dbReference type="InterPro" id="IPR023996">
    <property type="entry name" value="TonB-dep_OMP_SusC/RagA"/>
</dbReference>
<keyword evidence="3 7" id="KW-1134">Transmembrane beta strand</keyword>
<evidence type="ECO:0000256" key="2">
    <source>
        <dbReference type="ARBA" id="ARBA00022448"/>
    </source>
</evidence>
<evidence type="ECO:0000256" key="5">
    <source>
        <dbReference type="ARBA" id="ARBA00023136"/>
    </source>
</evidence>
<comment type="similarity">
    <text evidence="7">Belongs to the TonB-dependent receptor family.</text>
</comment>